<organism evidence="2 3">
    <name type="scientific">Butyrivibrio proteoclasticus</name>
    <dbReference type="NCBI Taxonomy" id="43305"/>
    <lineage>
        <taxon>Bacteria</taxon>
        <taxon>Bacillati</taxon>
        <taxon>Bacillota</taxon>
        <taxon>Clostridia</taxon>
        <taxon>Lachnospirales</taxon>
        <taxon>Lachnospiraceae</taxon>
        <taxon>Butyrivibrio</taxon>
    </lineage>
</organism>
<proteinExistence type="predicted"/>
<dbReference type="SUPFAM" id="SSF47413">
    <property type="entry name" value="lambda repressor-like DNA-binding domains"/>
    <property type="match status" value="1"/>
</dbReference>
<name>A0A1I5YHY0_9FIRM</name>
<dbReference type="CDD" id="cd00093">
    <property type="entry name" value="HTH_XRE"/>
    <property type="match status" value="1"/>
</dbReference>
<evidence type="ECO:0000313" key="3">
    <source>
        <dbReference type="Proteomes" id="UP000182624"/>
    </source>
</evidence>
<dbReference type="RefSeq" id="WP_083413647.1">
    <property type="nucleotide sequence ID" value="NZ_FOXO01000047.1"/>
</dbReference>
<dbReference type="InterPro" id="IPR010982">
    <property type="entry name" value="Lambda_DNA-bd_dom_sf"/>
</dbReference>
<dbReference type="InterPro" id="IPR001387">
    <property type="entry name" value="Cro/C1-type_HTH"/>
</dbReference>
<dbReference type="PROSITE" id="PS50943">
    <property type="entry name" value="HTH_CROC1"/>
    <property type="match status" value="1"/>
</dbReference>
<evidence type="ECO:0000259" key="1">
    <source>
        <dbReference type="PROSITE" id="PS50943"/>
    </source>
</evidence>
<feature type="domain" description="HTH cro/C1-type" evidence="1">
    <location>
        <begin position="53"/>
        <end position="102"/>
    </location>
</feature>
<protein>
    <recommendedName>
        <fullName evidence="1">HTH cro/C1-type domain-containing protein</fullName>
    </recommendedName>
</protein>
<gene>
    <name evidence="2" type="ORF">SAMN04487928_1475</name>
</gene>
<dbReference type="Proteomes" id="UP000182624">
    <property type="component" value="Unassembled WGS sequence"/>
</dbReference>
<evidence type="ECO:0000313" key="2">
    <source>
        <dbReference type="EMBL" id="SFQ43798.1"/>
    </source>
</evidence>
<accession>A0A1I5YHY0</accession>
<sequence>MDEGYEKIMEIIEMNRFRQRLGLLDYTACWEEPDRVKGLDLEATKKRVCDLIKAKGLKDKTIADKLGITPQAVNKWRHKGSFFVIENLYVLSGLLGVSVDKLLVPVAVKKWEVLIEKR</sequence>
<dbReference type="GO" id="GO:0003677">
    <property type="term" value="F:DNA binding"/>
    <property type="evidence" value="ECO:0007669"/>
    <property type="project" value="InterPro"/>
</dbReference>
<dbReference type="EMBL" id="FOXO01000047">
    <property type="protein sequence ID" value="SFQ43798.1"/>
    <property type="molecule type" value="Genomic_DNA"/>
</dbReference>
<dbReference type="Gene3D" id="1.10.260.40">
    <property type="entry name" value="lambda repressor-like DNA-binding domains"/>
    <property type="match status" value="1"/>
</dbReference>
<keyword evidence="3" id="KW-1185">Reference proteome</keyword>
<reference evidence="3" key="1">
    <citation type="submission" date="2016-10" db="EMBL/GenBank/DDBJ databases">
        <authorList>
            <person name="Varghese N."/>
            <person name="Submissions S."/>
        </authorList>
    </citation>
    <scope>NUCLEOTIDE SEQUENCE [LARGE SCALE GENOMIC DNA]</scope>
    <source>
        <strain evidence="3">P18</strain>
    </source>
</reference>
<dbReference type="OrthoDB" id="2003040at2"/>
<dbReference type="AlphaFoldDB" id="A0A1I5YHY0"/>